<dbReference type="PANTHER" id="PTHR18964:SF173">
    <property type="entry name" value="GLUCOKINASE"/>
    <property type="match status" value="1"/>
</dbReference>
<dbReference type="Proteomes" id="UP001501444">
    <property type="component" value="Unassembled WGS sequence"/>
</dbReference>
<comment type="similarity">
    <text evidence="1">Belongs to the ROK (NagC/XylR) family.</text>
</comment>
<dbReference type="Pfam" id="PF13412">
    <property type="entry name" value="HTH_24"/>
    <property type="match status" value="1"/>
</dbReference>
<comment type="caution">
    <text evidence="2">The sequence shown here is derived from an EMBL/GenBank/DDBJ whole genome shotgun (WGS) entry which is preliminary data.</text>
</comment>
<protein>
    <submittedName>
        <fullName evidence="2">ROK family transcriptional regulator</fullName>
    </submittedName>
</protein>
<gene>
    <name evidence="2" type="ORF">GCM10010170_066870</name>
</gene>
<dbReference type="InterPro" id="IPR036388">
    <property type="entry name" value="WH-like_DNA-bd_sf"/>
</dbReference>
<dbReference type="CDD" id="cd23763">
    <property type="entry name" value="ASKHA_ATPase_ROK"/>
    <property type="match status" value="1"/>
</dbReference>
<keyword evidence="3" id="KW-1185">Reference proteome</keyword>
<evidence type="ECO:0000256" key="1">
    <source>
        <dbReference type="ARBA" id="ARBA00006479"/>
    </source>
</evidence>
<dbReference type="SUPFAM" id="SSF46785">
    <property type="entry name" value="Winged helix' DNA-binding domain"/>
    <property type="match status" value="1"/>
</dbReference>
<name>A0ABN3H2N3_9ACTN</name>
<evidence type="ECO:0000313" key="3">
    <source>
        <dbReference type="Proteomes" id="UP001501444"/>
    </source>
</evidence>
<dbReference type="SUPFAM" id="SSF53067">
    <property type="entry name" value="Actin-like ATPase domain"/>
    <property type="match status" value="1"/>
</dbReference>
<dbReference type="Gene3D" id="1.10.10.10">
    <property type="entry name" value="Winged helix-like DNA-binding domain superfamily/Winged helix DNA-binding domain"/>
    <property type="match status" value="1"/>
</dbReference>
<accession>A0ABN3H2N3</accession>
<dbReference type="Pfam" id="PF00480">
    <property type="entry name" value="ROK"/>
    <property type="match status" value="2"/>
</dbReference>
<evidence type="ECO:0000313" key="2">
    <source>
        <dbReference type="EMBL" id="GAA2367481.1"/>
    </source>
</evidence>
<dbReference type="InterPro" id="IPR000600">
    <property type="entry name" value="ROK"/>
</dbReference>
<dbReference type="InterPro" id="IPR036390">
    <property type="entry name" value="WH_DNA-bd_sf"/>
</dbReference>
<dbReference type="PANTHER" id="PTHR18964">
    <property type="entry name" value="ROK (REPRESSOR, ORF, KINASE) FAMILY"/>
    <property type="match status" value="1"/>
</dbReference>
<dbReference type="EMBL" id="BAAARV010000066">
    <property type="protein sequence ID" value="GAA2367481.1"/>
    <property type="molecule type" value="Genomic_DNA"/>
</dbReference>
<proteinExistence type="inferred from homology"/>
<reference evidence="2 3" key="1">
    <citation type="journal article" date="2019" name="Int. J. Syst. Evol. Microbiol.">
        <title>The Global Catalogue of Microorganisms (GCM) 10K type strain sequencing project: providing services to taxonomists for standard genome sequencing and annotation.</title>
        <authorList>
            <consortium name="The Broad Institute Genomics Platform"/>
            <consortium name="The Broad Institute Genome Sequencing Center for Infectious Disease"/>
            <person name="Wu L."/>
            <person name="Ma J."/>
        </authorList>
    </citation>
    <scope>NUCLEOTIDE SEQUENCE [LARGE SCALE GENOMIC DNA]</scope>
    <source>
        <strain evidence="2 3">JCM 3272</strain>
    </source>
</reference>
<dbReference type="Gene3D" id="3.30.420.40">
    <property type="match status" value="3"/>
</dbReference>
<dbReference type="InterPro" id="IPR043129">
    <property type="entry name" value="ATPase_NBD"/>
</dbReference>
<sequence>MRCHAPGHGKERDLQSTTRRTVLELVHRGRASTRRDLSRIIGLSRSAVAQTVAELVAEGLLTEHTADREERRGRPSTKLRLVRHRGWVGAIDLGHRHVAVSVGDMHHNVIDEQRVPRRVDQGAREALSQAHTMLTDALDRHGVHRGDLRAVGVTVPFPVIGHTVRPIGNVPGWDGARPSELLGLPSATAVIVDNSSDLGAWGEFIEAGAPEVRSLIYVSAGDGVGGGLVINGQIFSGTHGISGEIGHVRVPGCRLRCRCGRTGCLDALVSAASTGNARSMRTAGEAIGMVLAQIASFVDPDLVVLGGSLGSSNPEFVRSASDAYGSHELSRRATFTAARLGARSALWGAFDRATQEAWAVACLPSPDPHRQWVRTAALHA</sequence>
<organism evidence="2 3">
    <name type="scientific">Dactylosporangium salmoneum</name>
    <dbReference type="NCBI Taxonomy" id="53361"/>
    <lineage>
        <taxon>Bacteria</taxon>
        <taxon>Bacillati</taxon>
        <taxon>Actinomycetota</taxon>
        <taxon>Actinomycetes</taxon>
        <taxon>Micromonosporales</taxon>
        <taxon>Micromonosporaceae</taxon>
        <taxon>Dactylosporangium</taxon>
    </lineage>
</organism>